<dbReference type="Pfam" id="PF12706">
    <property type="entry name" value="Lactamase_B_2"/>
    <property type="match status" value="1"/>
</dbReference>
<feature type="domain" description="Metallo-beta-lactamase" evidence="1">
    <location>
        <begin position="21"/>
        <end position="200"/>
    </location>
</feature>
<reference evidence="2 3" key="1">
    <citation type="submission" date="2016-10" db="EMBL/GenBank/DDBJ databases">
        <authorList>
            <person name="de Groot N.N."/>
        </authorList>
    </citation>
    <scope>NUCLEOTIDE SEQUENCE [LARGE SCALE GENOMIC DNA]</scope>
    <source>
        <strain evidence="2 3">DSM 25584</strain>
    </source>
</reference>
<dbReference type="Proteomes" id="UP000199415">
    <property type="component" value="Unassembled WGS sequence"/>
</dbReference>
<dbReference type="PANTHER" id="PTHR42663:SF6">
    <property type="entry name" value="HYDROLASE C777.06C-RELATED"/>
    <property type="match status" value="1"/>
</dbReference>
<dbReference type="Gene3D" id="3.60.15.10">
    <property type="entry name" value="Ribonuclease Z/Hydroxyacylglutathione hydrolase-like"/>
    <property type="match status" value="1"/>
</dbReference>
<dbReference type="InterPro" id="IPR036866">
    <property type="entry name" value="RibonucZ/Hydroxyglut_hydro"/>
</dbReference>
<dbReference type="InterPro" id="IPR001279">
    <property type="entry name" value="Metallo-B-lactamas"/>
</dbReference>
<name>A0A1G7LIS3_9PROT</name>
<dbReference type="SMART" id="SM00849">
    <property type="entry name" value="Lactamase_B"/>
    <property type="match status" value="1"/>
</dbReference>
<evidence type="ECO:0000259" key="1">
    <source>
        <dbReference type="SMART" id="SM00849"/>
    </source>
</evidence>
<evidence type="ECO:0000313" key="3">
    <source>
        <dbReference type="Proteomes" id="UP000199415"/>
    </source>
</evidence>
<dbReference type="SUPFAM" id="SSF56281">
    <property type="entry name" value="Metallo-hydrolase/oxidoreductase"/>
    <property type="match status" value="1"/>
</dbReference>
<gene>
    <name evidence="2" type="ORF">SAMN05216241_101250</name>
</gene>
<keyword evidence="3" id="KW-1185">Reference proteome</keyword>
<dbReference type="OrthoDB" id="9800940at2"/>
<dbReference type="STRING" id="1082479.SAMN05216241_101250"/>
<organism evidence="2 3">
    <name type="scientific">Limimonas halophila</name>
    <dbReference type="NCBI Taxonomy" id="1082479"/>
    <lineage>
        <taxon>Bacteria</taxon>
        <taxon>Pseudomonadati</taxon>
        <taxon>Pseudomonadota</taxon>
        <taxon>Alphaproteobacteria</taxon>
        <taxon>Rhodospirillales</taxon>
        <taxon>Rhodovibrionaceae</taxon>
        <taxon>Limimonas</taxon>
    </lineage>
</organism>
<accession>A0A1G7LIS3</accession>
<protein>
    <submittedName>
        <fullName evidence="2">Phosphoribosyl 1,2-cyclic phosphodiesterase</fullName>
    </submittedName>
</protein>
<evidence type="ECO:0000313" key="2">
    <source>
        <dbReference type="EMBL" id="SDF48900.1"/>
    </source>
</evidence>
<dbReference type="PANTHER" id="PTHR42663">
    <property type="entry name" value="HYDROLASE C777.06C-RELATED-RELATED"/>
    <property type="match status" value="1"/>
</dbReference>
<sequence length="240" mass="26347">MQLTFLGTRAHIEAANRRHRRHSAALVHRDGARVMLDCGADWRERVHTLKPDAIVLTHGHPDHAFGLRDGAPCPVFATDATWSTINGFPIRERRPLPQRKPVALAGLTVEAFPVEHSTRCPAVGLRISADDTTFFYAPDVAYIPDRASALKGAAVYVGDGSSLETSHVRKQGARLVGHAPVRQQLTWCEKSGVPRAYFTHCGTEIVTGDERKLRPHLEKLAGERGVQARLAYDGLSVEIG</sequence>
<dbReference type="EMBL" id="FNCE01000001">
    <property type="protein sequence ID" value="SDF48900.1"/>
    <property type="molecule type" value="Genomic_DNA"/>
</dbReference>
<dbReference type="AlphaFoldDB" id="A0A1G7LIS3"/>
<dbReference type="RefSeq" id="WP_090018294.1">
    <property type="nucleotide sequence ID" value="NZ_FNCE01000001.1"/>
</dbReference>
<proteinExistence type="predicted"/>